<protein>
    <submittedName>
        <fullName evidence="1">Uncharacterized protein</fullName>
    </submittedName>
</protein>
<keyword evidence="2" id="KW-1185">Reference proteome</keyword>
<reference evidence="1 2" key="1">
    <citation type="submission" date="2018-11" db="EMBL/GenBank/DDBJ databases">
        <title>Genome sequence and assembly of Colletotrichum sidae.</title>
        <authorList>
            <person name="Gan P."/>
            <person name="Shirasu K."/>
        </authorList>
    </citation>
    <scope>NUCLEOTIDE SEQUENCE [LARGE SCALE GENOMIC DNA]</scope>
    <source>
        <strain evidence="1 2">CBS 518.97</strain>
    </source>
</reference>
<proteinExistence type="predicted"/>
<dbReference type="EMBL" id="QAPF01000118">
    <property type="protein sequence ID" value="TEA16073.1"/>
    <property type="molecule type" value="Genomic_DNA"/>
</dbReference>
<organism evidence="1 2">
    <name type="scientific">Colletotrichum sidae</name>
    <dbReference type="NCBI Taxonomy" id="1347389"/>
    <lineage>
        <taxon>Eukaryota</taxon>
        <taxon>Fungi</taxon>
        <taxon>Dikarya</taxon>
        <taxon>Ascomycota</taxon>
        <taxon>Pezizomycotina</taxon>
        <taxon>Sordariomycetes</taxon>
        <taxon>Hypocreomycetidae</taxon>
        <taxon>Glomerellales</taxon>
        <taxon>Glomerellaceae</taxon>
        <taxon>Colletotrichum</taxon>
        <taxon>Colletotrichum orbiculare species complex</taxon>
    </lineage>
</organism>
<evidence type="ECO:0000313" key="1">
    <source>
        <dbReference type="EMBL" id="TEA16073.1"/>
    </source>
</evidence>
<name>A0A4R8TDH4_9PEZI</name>
<dbReference type="AlphaFoldDB" id="A0A4R8TDH4"/>
<accession>A0A4R8TDH4</accession>
<sequence>MDPDGFRPSGGAEAIVGAVRELTILSRSTSSLLGGKAASRSDRRTLRPGQQLRAAVGLLVGLLEQPTDGIGGGVRCDWPSPRTRFVVLPDRGGDTHRQVSCNQVELELLCHRAGR</sequence>
<gene>
    <name evidence="1" type="ORF">C8034_v000685</name>
</gene>
<comment type="caution">
    <text evidence="1">The sequence shown here is derived from an EMBL/GenBank/DDBJ whole genome shotgun (WGS) entry which is preliminary data.</text>
</comment>
<evidence type="ECO:0000313" key="2">
    <source>
        <dbReference type="Proteomes" id="UP000295604"/>
    </source>
</evidence>
<dbReference type="Proteomes" id="UP000295604">
    <property type="component" value="Unassembled WGS sequence"/>
</dbReference>